<reference evidence="3 4" key="1">
    <citation type="journal article" date="2007" name="Proc. Natl. Acad. Sci. U.S.A.">
        <title>The genome of Syntrophus aciditrophicus: life at the thermodynamic limit of microbial growth.</title>
        <authorList>
            <person name="McInerney M.J."/>
            <person name="Rohlin L."/>
            <person name="Mouttaki H."/>
            <person name="Kim U."/>
            <person name="Krupp R.S."/>
            <person name="Rios-Hernandez L."/>
            <person name="Sieber J."/>
            <person name="Struchtemeyer C.G."/>
            <person name="Bhattacharyya A."/>
            <person name="Campbell J.W."/>
            <person name="Gunsalus R.P."/>
        </authorList>
    </citation>
    <scope>NUCLEOTIDE SEQUENCE [LARGE SCALE GENOMIC DNA]</scope>
    <source>
        <strain evidence="3 4">SB</strain>
    </source>
</reference>
<dbReference type="PANTHER" id="PTHR37945:SF1">
    <property type="entry name" value="EXTRACELLULAR TUNGSTATE BINDING PROTEIN"/>
    <property type="match status" value="1"/>
</dbReference>
<gene>
    <name evidence="3" type="ORF">SYN_00837</name>
</gene>
<dbReference type="InParanoid" id="Q2LPG9"/>
<dbReference type="HOGENOM" id="CLU_061511_0_0_7"/>
<accession>Q2LPG9</accession>
<name>Q2LPG9_SYNAS</name>
<dbReference type="AlphaFoldDB" id="Q2LPG9"/>
<keyword evidence="1" id="KW-0732">Signal</keyword>
<dbReference type="InterPro" id="IPR052738">
    <property type="entry name" value="ABC-Tungstate_binding"/>
</dbReference>
<feature type="domain" description="PBP" evidence="2">
    <location>
        <begin position="36"/>
        <end position="262"/>
    </location>
</feature>
<proteinExistence type="predicted"/>
<dbReference type="RefSeq" id="WP_011416077.1">
    <property type="nucleotide sequence ID" value="NC_007759.1"/>
</dbReference>
<dbReference type="EMBL" id="CP000252">
    <property type="protein sequence ID" value="ABC76042.1"/>
    <property type="molecule type" value="Genomic_DNA"/>
</dbReference>
<dbReference type="Pfam" id="PF12849">
    <property type="entry name" value="PBP_like_2"/>
    <property type="match status" value="1"/>
</dbReference>
<evidence type="ECO:0000256" key="1">
    <source>
        <dbReference type="SAM" id="SignalP"/>
    </source>
</evidence>
<dbReference type="InterPro" id="IPR024370">
    <property type="entry name" value="PBP_domain"/>
</dbReference>
<keyword evidence="4" id="KW-1185">Reference proteome</keyword>
<protein>
    <submittedName>
        <fullName evidence="3">ABC-type tungstate transport system, solute-binding protein</fullName>
    </submittedName>
</protein>
<dbReference type="eggNOG" id="COG2998">
    <property type="taxonomic scope" value="Bacteria"/>
</dbReference>
<dbReference type="SUPFAM" id="SSF53850">
    <property type="entry name" value="Periplasmic binding protein-like II"/>
    <property type="match status" value="1"/>
</dbReference>
<sequence length="294" mass="31880">MKRKPLNTLFRWLGFLVLLCLVTGLTTAATAQAAKQVKQKNIILATTTSTQDTGLLDTLIPIFEKKTGYFVKTIAVGSGQAMAMGQKGEADVLLVHSPDAEKKFIEGQYGINRRLVMHNDFVIVGPSADPARIKGSRTSPEAFTKMANTGSLFISRGDNSGTHAKEKAIWKAAGINPEGQKWYQQTGLGMGQTLNVAAEKKGYTLADRGTWLSLQKNLGLPILMEGDPILLNIYHVIEVNHAKWPKVNAAGAKAFADFMVSPATQKIIKTFGVSKYGSPLFFPDAGKKVEDLGK</sequence>
<organism evidence="3 4">
    <name type="scientific">Syntrophus aciditrophicus (strain SB)</name>
    <dbReference type="NCBI Taxonomy" id="56780"/>
    <lineage>
        <taxon>Bacteria</taxon>
        <taxon>Pseudomonadati</taxon>
        <taxon>Thermodesulfobacteriota</taxon>
        <taxon>Syntrophia</taxon>
        <taxon>Syntrophales</taxon>
        <taxon>Syntrophaceae</taxon>
        <taxon>Syntrophus</taxon>
    </lineage>
</organism>
<dbReference type="OrthoDB" id="186379at2"/>
<feature type="signal peptide" evidence="1">
    <location>
        <begin position="1"/>
        <end position="28"/>
    </location>
</feature>
<dbReference type="STRING" id="56780.SYN_00837"/>
<dbReference type="Proteomes" id="UP000001933">
    <property type="component" value="Chromosome"/>
</dbReference>
<evidence type="ECO:0000259" key="2">
    <source>
        <dbReference type="Pfam" id="PF12849"/>
    </source>
</evidence>
<feature type="chain" id="PRO_5004212251" evidence="1">
    <location>
        <begin position="29"/>
        <end position="294"/>
    </location>
</feature>
<dbReference type="PANTHER" id="PTHR37945">
    <property type="entry name" value="EXTRACELLULAR TUNGSTATE BINDING PROTEIN"/>
    <property type="match status" value="1"/>
</dbReference>
<dbReference type="Gene3D" id="3.40.190.10">
    <property type="entry name" value="Periplasmic binding protein-like II"/>
    <property type="match status" value="2"/>
</dbReference>
<dbReference type="KEGG" id="sat:SYN_00837"/>
<evidence type="ECO:0000313" key="3">
    <source>
        <dbReference type="EMBL" id="ABC76042.1"/>
    </source>
</evidence>
<evidence type="ECO:0000313" key="4">
    <source>
        <dbReference type="Proteomes" id="UP000001933"/>
    </source>
</evidence>